<gene>
    <name evidence="2" type="ORF">ACFSC9_20090</name>
</gene>
<evidence type="ECO:0008006" key="4">
    <source>
        <dbReference type="Google" id="ProtNLM"/>
    </source>
</evidence>
<dbReference type="SUPFAM" id="SSF82171">
    <property type="entry name" value="DPP6 N-terminal domain-like"/>
    <property type="match status" value="1"/>
</dbReference>
<dbReference type="RefSeq" id="WP_347323929.1">
    <property type="nucleotide sequence ID" value="NZ_JBCGUH010000002.1"/>
</dbReference>
<evidence type="ECO:0000313" key="2">
    <source>
        <dbReference type="EMBL" id="MFD1887783.1"/>
    </source>
</evidence>
<protein>
    <recommendedName>
        <fullName evidence="4">WD40 repeat domain-containing protein</fullName>
    </recommendedName>
</protein>
<organism evidence="2 3">
    <name type="scientific">Paenibacillus wenxiniae</name>
    <dbReference type="NCBI Taxonomy" id="1636843"/>
    <lineage>
        <taxon>Bacteria</taxon>
        <taxon>Bacillati</taxon>
        <taxon>Bacillota</taxon>
        <taxon>Bacilli</taxon>
        <taxon>Bacillales</taxon>
        <taxon>Paenibacillaceae</taxon>
        <taxon>Paenibacillus</taxon>
    </lineage>
</organism>
<feature type="signal peptide" evidence="1">
    <location>
        <begin position="1"/>
        <end position="21"/>
    </location>
</feature>
<reference evidence="3" key="1">
    <citation type="journal article" date="2019" name="Int. J. Syst. Evol. Microbiol.">
        <title>The Global Catalogue of Microorganisms (GCM) 10K type strain sequencing project: providing services to taxonomists for standard genome sequencing and annotation.</title>
        <authorList>
            <consortium name="The Broad Institute Genomics Platform"/>
            <consortium name="The Broad Institute Genome Sequencing Center for Infectious Disease"/>
            <person name="Wu L."/>
            <person name="Ma J."/>
        </authorList>
    </citation>
    <scope>NUCLEOTIDE SEQUENCE [LARGE SCALE GENOMIC DNA]</scope>
    <source>
        <strain evidence="3">CCUG 54950</strain>
    </source>
</reference>
<evidence type="ECO:0000313" key="3">
    <source>
        <dbReference type="Proteomes" id="UP001597233"/>
    </source>
</evidence>
<comment type="caution">
    <text evidence="2">The sequence shown here is derived from an EMBL/GenBank/DDBJ whole genome shotgun (WGS) entry which is preliminary data.</text>
</comment>
<accession>A0ABW4RQ73</accession>
<dbReference type="EMBL" id="JBHUEH010000032">
    <property type="protein sequence ID" value="MFD1887783.1"/>
    <property type="molecule type" value="Genomic_DNA"/>
</dbReference>
<evidence type="ECO:0000256" key="1">
    <source>
        <dbReference type="SAM" id="SignalP"/>
    </source>
</evidence>
<keyword evidence="1" id="KW-0732">Signal</keyword>
<dbReference type="InterPro" id="IPR011659">
    <property type="entry name" value="WD40"/>
</dbReference>
<dbReference type="Pfam" id="PF07676">
    <property type="entry name" value="PD40"/>
    <property type="match status" value="1"/>
</dbReference>
<dbReference type="Gene3D" id="2.130.10.10">
    <property type="entry name" value="YVTN repeat-like/Quinoprotein amine dehydrogenase"/>
    <property type="match status" value="1"/>
</dbReference>
<feature type="chain" id="PRO_5046754744" description="WD40 repeat domain-containing protein" evidence="1">
    <location>
        <begin position="22"/>
        <end position="375"/>
    </location>
</feature>
<keyword evidence="3" id="KW-1185">Reference proteome</keyword>
<sequence>MKYTNLLVLLLIMLLLSACSSAPVTETVIIPDTNPSPVDHASSKPIHVKKIYRLPDRFSNVGRILGWSADHAVIATFNSSQKVSLQQLPYPYEKSKDIGTIDRASYDTFLAPDGKTICEISSSTNQTVVQLVSLADGKKTVLNKWDDATSYIQNISWSANSKYISYLVNESSNQNPNTLHIYNMSTGTDSSYPLRVFQATEGDVVIHVDIANNGTSVLLQSYQGKRQQKKLVTMVEVSGKTLEVQYEREIGGNDVSWMNNDQFVFPGVDGSLYEYDRRNGELSVILDHVLNFSFSNDRKSIAYTSLQDQNVIYVGKIQGRNVLHQEPVYRGITAYLLMWNEDGKSLLIQGAKPWDATQSSSTTNYSEEALIVALE</sequence>
<dbReference type="Proteomes" id="UP001597233">
    <property type="component" value="Unassembled WGS sequence"/>
</dbReference>
<name>A0ABW4RQ73_9BACL</name>
<dbReference type="PROSITE" id="PS51257">
    <property type="entry name" value="PROKAR_LIPOPROTEIN"/>
    <property type="match status" value="1"/>
</dbReference>
<dbReference type="InterPro" id="IPR015943">
    <property type="entry name" value="WD40/YVTN_repeat-like_dom_sf"/>
</dbReference>
<proteinExistence type="predicted"/>